<proteinExistence type="predicted"/>
<evidence type="ECO:0000313" key="6">
    <source>
        <dbReference type="Proteomes" id="UP000649604"/>
    </source>
</evidence>
<dbReference type="InterPro" id="IPR013149">
    <property type="entry name" value="ADH-like_C"/>
</dbReference>
<dbReference type="Gene3D" id="3.40.50.720">
    <property type="entry name" value="NAD(P)-binding Rossmann-like Domain"/>
    <property type="match status" value="1"/>
</dbReference>
<keyword evidence="3" id="KW-0560">Oxidoreductase</keyword>
<protein>
    <submittedName>
        <fullName evidence="5">Zinc-binding dehydrogenase</fullName>
    </submittedName>
</protein>
<accession>A0A9D5Q5Q6</accession>
<dbReference type="InterPro" id="IPR011032">
    <property type="entry name" value="GroES-like_sf"/>
</dbReference>
<dbReference type="InterPro" id="IPR013154">
    <property type="entry name" value="ADH-like_N"/>
</dbReference>
<evidence type="ECO:0000256" key="3">
    <source>
        <dbReference type="ARBA" id="ARBA00023002"/>
    </source>
</evidence>
<reference evidence="5" key="1">
    <citation type="submission" date="2019-11" db="EMBL/GenBank/DDBJ databases">
        <title>Microbial mats filling the niche in hypersaline microbial mats.</title>
        <authorList>
            <person name="Wong H.L."/>
            <person name="Macleod F.I."/>
            <person name="White R.A. III"/>
            <person name="Burns B.P."/>
        </authorList>
    </citation>
    <scope>NUCLEOTIDE SEQUENCE</scope>
    <source>
        <strain evidence="5">Rbin_158</strain>
    </source>
</reference>
<dbReference type="AlphaFoldDB" id="A0A9D5Q5Q6"/>
<dbReference type="InterPro" id="IPR050129">
    <property type="entry name" value="Zn_alcohol_dh"/>
</dbReference>
<dbReference type="Gene3D" id="3.90.180.10">
    <property type="entry name" value="Medium-chain alcohol dehydrogenases, catalytic domain"/>
    <property type="match status" value="1"/>
</dbReference>
<name>A0A9D5Q5Q6_9BACT</name>
<dbReference type="GO" id="GO:0016491">
    <property type="term" value="F:oxidoreductase activity"/>
    <property type="evidence" value="ECO:0007669"/>
    <property type="project" value="UniProtKB-KW"/>
</dbReference>
<dbReference type="EMBL" id="WJJP01000353">
    <property type="protein sequence ID" value="MBD3325079.1"/>
    <property type="molecule type" value="Genomic_DNA"/>
</dbReference>
<dbReference type="PANTHER" id="PTHR43401">
    <property type="entry name" value="L-THREONINE 3-DEHYDROGENASE"/>
    <property type="match status" value="1"/>
</dbReference>
<evidence type="ECO:0000313" key="5">
    <source>
        <dbReference type="EMBL" id="MBD3325079.1"/>
    </source>
</evidence>
<dbReference type="Pfam" id="PF08240">
    <property type="entry name" value="ADH_N"/>
    <property type="match status" value="1"/>
</dbReference>
<evidence type="ECO:0000259" key="4">
    <source>
        <dbReference type="SMART" id="SM00829"/>
    </source>
</evidence>
<organism evidence="5 6">
    <name type="scientific">candidate division KSB3 bacterium</name>
    <dbReference type="NCBI Taxonomy" id="2044937"/>
    <lineage>
        <taxon>Bacteria</taxon>
        <taxon>candidate division KSB3</taxon>
    </lineage>
</organism>
<sequence length="356" mass="38515">MKVLMEESLAVILEKPEQLAIKRIPIPPVSKPSVRVAMRACGICGSDVRYYYGENPWGLHTLGKNVPSPPNMVLGHEVAGVMQTDAGERRVAILAYKACGECEHCRAGRENICDNMEHFGHSAGWSSMPYYPGGMSEQFDIWDGFAYTIPDAVSFEAATFLDGLAVAIHAVEQGNLQAGGQFGVLGLGPIGMLAAQVARVKGASRVVGCDVSAFPVDLASKVGLTEMIQADSSGFKKYIRDTQSRGLDVIIDTVGTPESIQDGLSILNKAGAFVLLAVHEDPLALPSVLLSGERSLLTSSNSRYRHFPEAIDLLAEGKIQVEPLITHRFHLPDALEAFAVMREKEQHQAYKMVIVP</sequence>
<dbReference type="SUPFAM" id="SSF50129">
    <property type="entry name" value="GroES-like"/>
    <property type="match status" value="1"/>
</dbReference>
<dbReference type="InterPro" id="IPR020843">
    <property type="entry name" value="ER"/>
</dbReference>
<comment type="caution">
    <text evidence="5">The sequence shown here is derived from an EMBL/GenBank/DDBJ whole genome shotgun (WGS) entry which is preliminary data.</text>
</comment>
<dbReference type="PANTHER" id="PTHR43401:SF2">
    <property type="entry name" value="L-THREONINE 3-DEHYDROGENASE"/>
    <property type="match status" value="1"/>
</dbReference>
<keyword evidence="2" id="KW-0862">Zinc</keyword>
<gene>
    <name evidence="5" type="ORF">GF339_10875</name>
</gene>
<dbReference type="SUPFAM" id="SSF51735">
    <property type="entry name" value="NAD(P)-binding Rossmann-fold domains"/>
    <property type="match status" value="1"/>
</dbReference>
<evidence type="ECO:0000256" key="2">
    <source>
        <dbReference type="ARBA" id="ARBA00022833"/>
    </source>
</evidence>
<dbReference type="Pfam" id="PF00107">
    <property type="entry name" value="ADH_zinc_N"/>
    <property type="match status" value="1"/>
</dbReference>
<dbReference type="Proteomes" id="UP000649604">
    <property type="component" value="Unassembled WGS sequence"/>
</dbReference>
<dbReference type="InterPro" id="IPR036291">
    <property type="entry name" value="NAD(P)-bd_dom_sf"/>
</dbReference>
<keyword evidence="1" id="KW-0479">Metal-binding</keyword>
<feature type="domain" description="Enoyl reductase (ER)" evidence="4">
    <location>
        <begin position="14"/>
        <end position="354"/>
    </location>
</feature>
<dbReference type="GO" id="GO:0046872">
    <property type="term" value="F:metal ion binding"/>
    <property type="evidence" value="ECO:0007669"/>
    <property type="project" value="UniProtKB-KW"/>
</dbReference>
<dbReference type="SMART" id="SM00829">
    <property type="entry name" value="PKS_ER"/>
    <property type="match status" value="1"/>
</dbReference>
<evidence type="ECO:0000256" key="1">
    <source>
        <dbReference type="ARBA" id="ARBA00022723"/>
    </source>
</evidence>